<accession>A0A7X1BUR7</accession>
<sequence>MKKLILLLVTVSSVSMLSGCVSQAERLNRCQAMGIDRNVCYQEDMANQRNYQTNYSIERAGETQAQAYKDASPYHKKQKVSKLGKLFGLDDD</sequence>
<keyword evidence="1" id="KW-0732">Signal</keyword>
<feature type="chain" id="PRO_5031133544" description="Lipoprotein" evidence="1">
    <location>
        <begin position="25"/>
        <end position="92"/>
    </location>
</feature>
<dbReference type="AlphaFoldDB" id="A0A7X1BUR7"/>
<reference evidence="2 3" key="1">
    <citation type="submission" date="2020-08" db="EMBL/GenBank/DDBJ databases">
        <title>Emergence and comparative genomics analysis of Citrobacter in Fennec fox imported from North Africa to China.</title>
        <authorList>
            <person name="Zheng B."/>
        </authorList>
    </citation>
    <scope>NUCLEOTIDE SEQUENCE [LARGE SCALE GENOMIC DNA]</scope>
    <source>
        <strain evidence="2 3">FF141</strain>
    </source>
</reference>
<dbReference type="Proteomes" id="UP000548504">
    <property type="component" value="Unassembled WGS sequence"/>
</dbReference>
<evidence type="ECO:0000313" key="3">
    <source>
        <dbReference type="Proteomes" id="UP000548504"/>
    </source>
</evidence>
<proteinExistence type="predicted"/>
<evidence type="ECO:0008006" key="4">
    <source>
        <dbReference type="Google" id="ProtNLM"/>
    </source>
</evidence>
<dbReference type="GeneID" id="69487439"/>
<dbReference type="PROSITE" id="PS51257">
    <property type="entry name" value="PROKAR_LIPOPROTEIN"/>
    <property type="match status" value="1"/>
</dbReference>
<organism evidence="2 3">
    <name type="scientific">Citrobacter cronae</name>
    <dbReference type="NCBI Taxonomy" id="1748967"/>
    <lineage>
        <taxon>Bacteria</taxon>
        <taxon>Pseudomonadati</taxon>
        <taxon>Pseudomonadota</taxon>
        <taxon>Gammaproteobacteria</taxon>
        <taxon>Enterobacterales</taxon>
        <taxon>Enterobacteriaceae</taxon>
        <taxon>Citrobacter</taxon>
        <taxon>Citrobacter freundii complex</taxon>
    </lineage>
</organism>
<protein>
    <recommendedName>
        <fullName evidence="4">Lipoprotein</fullName>
    </recommendedName>
</protein>
<feature type="signal peptide" evidence="1">
    <location>
        <begin position="1"/>
        <end position="24"/>
    </location>
</feature>
<name>A0A7X1BUR7_9ENTR</name>
<evidence type="ECO:0000313" key="2">
    <source>
        <dbReference type="EMBL" id="MBC2622376.1"/>
    </source>
</evidence>
<dbReference type="EMBL" id="JACLAG010000007">
    <property type="protein sequence ID" value="MBC2622376.1"/>
    <property type="molecule type" value="Genomic_DNA"/>
</dbReference>
<dbReference type="RefSeq" id="WP_150345216.1">
    <property type="nucleotide sequence ID" value="NZ_CP101089.1"/>
</dbReference>
<gene>
    <name evidence="2" type="ORF">H7I73_22330</name>
</gene>
<comment type="caution">
    <text evidence="2">The sequence shown here is derived from an EMBL/GenBank/DDBJ whole genome shotgun (WGS) entry which is preliminary data.</text>
</comment>
<evidence type="ECO:0000256" key="1">
    <source>
        <dbReference type="SAM" id="SignalP"/>
    </source>
</evidence>